<accession>A0ACB8X809</accession>
<name>A0ACB8X809_9TELE</name>
<protein>
    <submittedName>
        <fullName evidence="1">Uncharacterized protein</fullName>
    </submittedName>
</protein>
<organism evidence="1 2">
    <name type="scientific">Scortum barcoo</name>
    <name type="common">barcoo grunter</name>
    <dbReference type="NCBI Taxonomy" id="214431"/>
    <lineage>
        <taxon>Eukaryota</taxon>
        <taxon>Metazoa</taxon>
        <taxon>Chordata</taxon>
        <taxon>Craniata</taxon>
        <taxon>Vertebrata</taxon>
        <taxon>Euteleostomi</taxon>
        <taxon>Actinopterygii</taxon>
        <taxon>Neopterygii</taxon>
        <taxon>Teleostei</taxon>
        <taxon>Neoteleostei</taxon>
        <taxon>Acanthomorphata</taxon>
        <taxon>Eupercaria</taxon>
        <taxon>Centrarchiformes</taxon>
        <taxon>Terapontoidei</taxon>
        <taxon>Terapontidae</taxon>
        <taxon>Scortum</taxon>
    </lineage>
</organism>
<evidence type="ECO:0000313" key="1">
    <source>
        <dbReference type="EMBL" id="KAI3376430.1"/>
    </source>
</evidence>
<evidence type="ECO:0000313" key="2">
    <source>
        <dbReference type="Proteomes" id="UP000831701"/>
    </source>
</evidence>
<keyword evidence="2" id="KW-1185">Reference proteome</keyword>
<gene>
    <name evidence="1" type="ORF">L3Q82_016437</name>
</gene>
<reference evidence="1" key="1">
    <citation type="submission" date="2022-04" db="EMBL/GenBank/DDBJ databases">
        <title>Jade perch genome.</title>
        <authorList>
            <person name="Chao B."/>
        </authorList>
    </citation>
    <scope>NUCLEOTIDE SEQUENCE</scope>
    <source>
        <strain evidence="1">CB-2022</strain>
    </source>
</reference>
<dbReference type="EMBL" id="CM041532">
    <property type="protein sequence ID" value="KAI3376430.1"/>
    <property type="molecule type" value="Genomic_DNA"/>
</dbReference>
<sequence length="185" mass="20436">MEGDDVTLHCKTKTPPSNLPAAFYKDGSLIRPESAGHMTIRHVSKSDEGLYKCHISSHGESPPSWISVSGKPTTSSPPSPSSSSFSSPSTSPPPPPSRLFVLWSVSSCCGLLLLAVLTLLVRRCVRRKPEERDPAAVYSAVRRTEDVSYGQIFIRTNTRREFRAEPEVVYSSLRFTFTPSQQPDR</sequence>
<proteinExistence type="predicted"/>
<dbReference type="Proteomes" id="UP000831701">
    <property type="component" value="Chromosome 2"/>
</dbReference>
<comment type="caution">
    <text evidence="1">The sequence shown here is derived from an EMBL/GenBank/DDBJ whole genome shotgun (WGS) entry which is preliminary data.</text>
</comment>